<name>A0ABM8L905_9BURK</name>
<keyword evidence="4 8" id="KW-0812">Transmembrane</keyword>
<evidence type="ECO:0000256" key="1">
    <source>
        <dbReference type="ARBA" id="ARBA00004651"/>
    </source>
</evidence>
<dbReference type="PANTHER" id="PTHR23517:SF3">
    <property type="entry name" value="INTEGRAL MEMBRANE TRANSPORT PROTEIN"/>
    <property type="match status" value="1"/>
</dbReference>
<proteinExistence type="predicted"/>
<keyword evidence="6 8" id="KW-0472">Membrane</keyword>
<dbReference type="Gene3D" id="1.20.1250.20">
    <property type="entry name" value="MFS general substrate transporter like domains"/>
    <property type="match status" value="2"/>
</dbReference>
<feature type="transmembrane region" description="Helical" evidence="8">
    <location>
        <begin position="181"/>
        <end position="202"/>
    </location>
</feature>
<feature type="transmembrane region" description="Helical" evidence="8">
    <location>
        <begin position="291"/>
        <end position="309"/>
    </location>
</feature>
<evidence type="ECO:0000259" key="9">
    <source>
        <dbReference type="PROSITE" id="PS50850"/>
    </source>
</evidence>
<feature type="transmembrane region" description="Helical" evidence="8">
    <location>
        <begin position="409"/>
        <end position="428"/>
    </location>
</feature>
<evidence type="ECO:0000256" key="4">
    <source>
        <dbReference type="ARBA" id="ARBA00022692"/>
    </source>
</evidence>
<evidence type="ECO:0000256" key="7">
    <source>
        <dbReference type="SAM" id="MobiDB-lite"/>
    </source>
</evidence>
<dbReference type="EMBL" id="CADIKR010000001">
    <property type="protein sequence ID" value="CAB3832837.1"/>
    <property type="molecule type" value="Genomic_DNA"/>
</dbReference>
<organism evidence="10 11">
    <name type="scientific">Achromobacter mucicolens</name>
    <dbReference type="NCBI Taxonomy" id="1389922"/>
    <lineage>
        <taxon>Bacteria</taxon>
        <taxon>Pseudomonadati</taxon>
        <taxon>Pseudomonadota</taxon>
        <taxon>Betaproteobacteria</taxon>
        <taxon>Burkholderiales</taxon>
        <taxon>Alcaligenaceae</taxon>
        <taxon>Achromobacter</taxon>
    </lineage>
</organism>
<feature type="transmembrane region" description="Helical" evidence="8">
    <location>
        <begin position="253"/>
        <end position="271"/>
    </location>
</feature>
<reference evidence="10 11" key="1">
    <citation type="submission" date="2020-04" db="EMBL/GenBank/DDBJ databases">
        <authorList>
            <person name="De Canck E."/>
        </authorList>
    </citation>
    <scope>NUCLEOTIDE SEQUENCE [LARGE SCALE GENOMIC DNA]</scope>
    <source>
        <strain evidence="10 11">LMG 3415</strain>
    </source>
</reference>
<feature type="transmembrane region" description="Helical" evidence="8">
    <location>
        <begin position="379"/>
        <end position="403"/>
    </location>
</feature>
<feature type="transmembrane region" description="Helical" evidence="8">
    <location>
        <begin position="318"/>
        <end position="338"/>
    </location>
</feature>
<dbReference type="PANTHER" id="PTHR23517">
    <property type="entry name" value="RESISTANCE PROTEIN MDTM, PUTATIVE-RELATED-RELATED"/>
    <property type="match status" value="1"/>
</dbReference>
<evidence type="ECO:0000256" key="5">
    <source>
        <dbReference type="ARBA" id="ARBA00022989"/>
    </source>
</evidence>
<comment type="caution">
    <text evidence="10">The sequence shown here is derived from an EMBL/GenBank/DDBJ whole genome shotgun (WGS) entry which is preliminary data.</text>
</comment>
<feature type="transmembrane region" description="Helical" evidence="8">
    <location>
        <begin position="61"/>
        <end position="79"/>
    </location>
</feature>
<comment type="subcellular location">
    <subcellularLocation>
        <location evidence="1">Cell membrane</location>
        <topology evidence="1">Multi-pass membrane protein</topology>
    </subcellularLocation>
</comment>
<evidence type="ECO:0000256" key="2">
    <source>
        <dbReference type="ARBA" id="ARBA00022448"/>
    </source>
</evidence>
<dbReference type="InterPro" id="IPR050171">
    <property type="entry name" value="MFS_Transporters"/>
</dbReference>
<dbReference type="CDD" id="cd17325">
    <property type="entry name" value="MFS_MdtG_SLC18_like"/>
    <property type="match status" value="1"/>
</dbReference>
<evidence type="ECO:0000256" key="8">
    <source>
        <dbReference type="SAM" id="Phobius"/>
    </source>
</evidence>
<keyword evidence="2" id="KW-0813">Transport</keyword>
<keyword evidence="5 8" id="KW-1133">Transmembrane helix</keyword>
<protein>
    <submittedName>
        <fullName evidence="10">Multidrug resistance protein MdtH</fullName>
    </submittedName>
</protein>
<keyword evidence="11" id="KW-1185">Reference proteome</keyword>
<sequence length="434" mass="45236">MEGTFKSLHTYANREKPGPFDTLTGFRTDDRRAARRTHAPLMSHPESFNLKQIAVPAFGPSLLYGISNGAILPVIALTAREQGASFAAAGLIAALIGVGSLLSNIPSALITERFGEKRAMAGAALLSVAGLLLVIGVPHLWVLALAMLMQGCAQSVFQLARQSYMIEVVPLAYRARALSTLGGTTRIGTFIGPFAGAALIHFLGLDGAYWIAVCAMLGAGFIAIKAPDIEPVHVKAAGKPRARIGEVARDHRGVYATLGVGVMLISALRASRQVVIPLWADHLGLDATTTSLVYGLVAAVDMSVFYPAGKVMDQRGRLWVALPCTLLMGLSLMAIPLTSGVTSFILVSLLLGFGNGIGSGIVMTLGADAAPPGARTQFLGIWRFMADLGASGGPVALSALTALLSLGGASFGVGTLGLVAAGVFWRWLPRRASP</sequence>
<dbReference type="InterPro" id="IPR036259">
    <property type="entry name" value="MFS_trans_sf"/>
</dbReference>
<feature type="transmembrane region" description="Helical" evidence="8">
    <location>
        <begin position="118"/>
        <end position="135"/>
    </location>
</feature>
<dbReference type="InterPro" id="IPR020846">
    <property type="entry name" value="MFS_dom"/>
</dbReference>
<dbReference type="Proteomes" id="UP000507140">
    <property type="component" value="Unassembled WGS sequence"/>
</dbReference>
<evidence type="ECO:0000256" key="6">
    <source>
        <dbReference type="ARBA" id="ARBA00023136"/>
    </source>
</evidence>
<feature type="domain" description="Major facilitator superfamily (MFS) profile" evidence="9">
    <location>
        <begin position="53"/>
        <end position="432"/>
    </location>
</feature>
<feature type="transmembrane region" description="Helical" evidence="8">
    <location>
        <begin position="85"/>
        <end position="106"/>
    </location>
</feature>
<evidence type="ECO:0000313" key="11">
    <source>
        <dbReference type="Proteomes" id="UP000507140"/>
    </source>
</evidence>
<dbReference type="InterPro" id="IPR011701">
    <property type="entry name" value="MFS"/>
</dbReference>
<feature type="transmembrane region" description="Helical" evidence="8">
    <location>
        <begin position="344"/>
        <end position="367"/>
    </location>
</feature>
<gene>
    <name evidence="10" type="primary">mdtH</name>
    <name evidence="10" type="ORF">LMG3415_01013</name>
</gene>
<dbReference type="PROSITE" id="PS50850">
    <property type="entry name" value="MFS"/>
    <property type="match status" value="1"/>
</dbReference>
<evidence type="ECO:0000256" key="3">
    <source>
        <dbReference type="ARBA" id="ARBA00022475"/>
    </source>
</evidence>
<evidence type="ECO:0000313" key="10">
    <source>
        <dbReference type="EMBL" id="CAB3832837.1"/>
    </source>
</evidence>
<feature type="transmembrane region" description="Helical" evidence="8">
    <location>
        <begin position="208"/>
        <end position="226"/>
    </location>
</feature>
<keyword evidence="3" id="KW-1003">Cell membrane</keyword>
<dbReference type="SUPFAM" id="SSF103473">
    <property type="entry name" value="MFS general substrate transporter"/>
    <property type="match status" value="1"/>
</dbReference>
<dbReference type="Pfam" id="PF07690">
    <property type="entry name" value="MFS_1"/>
    <property type="match status" value="1"/>
</dbReference>
<feature type="region of interest" description="Disordered" evidence="7">
    <location>
        <begin position="1"/>
        <end position="26"/>
    </location>
</feature>
<accession>A0ABM8L905</accession>